<dbReference type="RefSeq" id="WP_235224079.1">
    <property type="nucleotide sequence ID" value="NZ_JAKGAQ010000001.1"/>
</dbReference>
<reference evidence="3 4" key="1">
    <citation type="submission" date="2022-01" db="EMBL/GenBank/DDBJ databases">
        <title>Octadecabacter sp. nov., isolated from a marine alga.</title>
        <authorList>
            <person name="Jin M.S."/>
            <person name="Kim H.M."/>
            <person name="Han D.M."/>
            <person name="Jung J.J."/>
            <person name="Jeon C.O."/>
        </authorList>
    </citation>
    <scope>NUCLEOTIDE SEQUENCE [LARGE SCALE GENOMIC DNA]</scope>
    <source>
        <strain evidence="3 4">G9-8</strain>
    </source>
</reference>
<sequence>MDTRKRTIVKALIWNVIGLLTMIMVGFIATGSFKLGGVMAAVNTLIGLSMYVIYERVWAQVRWGRHV</sequence>
<name>A0ABS9CVA7_9RHOB</name>
<dbReference type="EMBL" id="JAKGAQ010000001">
    <property type="protein sequence ID" value="MCF2869958.1"/>
    <property type="molecule type" value="Genomic_DNA"/>
</dbReference>
<keyword evidence="1" id="KW-0472">Membrane</keyword>
<feature type="transmembrane region" description="Helical" evidence="1">
    <location>
        <begin position="35"/>
        <end position="54"/>
    </location>
</feature>
<evidence type="ECO:0000256" key="1">
    <source>
        <dbReference type="SAM" id="Phobius"/>
    </source>
</evidence>
<evidence type="ECO:0000313" key="4">
    <source>
        <dbReference type="Proteomes" id="UP001200557"/>
    </source>
</evidence>
<keyword evidence="4" id="KW-1185">Reference proteome</keyword>
<comment type="caution">
    <text evidence="3">The sequence shown here is derived from an EMBL/GenBank/DDBJ whole genome shotgun (WGS) entry which is preliminary data.</text>
</comment>
<organism evidence="3 4">
    <name type="scientific">Octadecabacter dasysiphoniae</name>
    <dbReference type="NCBI Taxonomy" id="2909341"/>
    <lineage>
        <taxon>Bacteria</taxon>
        <taxon>Pseudomonadati</taxon>
        <taxon>Pseudomonadota</taxon>
        <taxon>Alphaproteobacteria</taxon>
        <taxon>Rhodobacterales</taxon>
        <taxon>Roseobacteraceae</taxon>
        <taxon>Octadecabacter</taxon>
    </lineage>
</organism>
<proteinExistence type="predicted"/>
<accession>A0ABS9CVA7</accession>
<keyword evidence="1" id="KW-1133">Transmembrane helix</keyword>
<dbReference type="Pfam" id="PF09834">
    <property type="entry name" value="DUF2061"/>
    <property type="match status" value="1"/>
</dbReference>
<gene>
    <name evidence="3" type="ORF">L0664_02660</name>
</gene>
<keyword evidence="1" id="KW-0812">Transmembrane</keyword>
<evidence type="ECO:0000259" key="2">
    <source>
        <dbReference type="Pfam" id="PF09834"/>
    </source>
</evidence>
<dbReference type="Proteomes" id="UP001200557">
    <property type="component" value="Unassembled WGS sequence"/>
</dbReference>
<feature type="domain" description="DUF2061" evidence="2">
    <location>
        <begin position="8"/>
        <end position="59"/>
    </location>
</feature>
<dbReference type="InterPro" id="IPR018638">
    <property type="entry name" value="DUF2061_membrane"/>
</dbReference>
<feature type="transmembrane region" description="Helical" evidence="1">
    <location>
        <begin position="12"/>
        <end position="29"/>
    </location>
</feature>
<protein>
    <submittedName>
        <fullName evidence="3">DUF2061 domain-containing protein</fullName>
    </submittedName>
</protein>
<evidence type="ECO:0000313" key="3">
    <source>
        <dbReference type="EMBL" id="MCF2869958.1"/>
    </source>
</evidence>